<keyword evidence="3" id="KW-1185">Reference proteome</keyword>
<dbReference type="EMBL" id="JBHUKR010000022">
    <property type="protein sequence ID" value="MFD2421603.1"/>
    <property type="molecule type" value="Genomic_DNA"/>
</dbReference>
<feature type="domain" description="HTH cro/C1-type" evidence="1">
    <location>
        <begin position="15"/>
        <end position="74"/>
    </location>
</feature>
<evidence type="ECO:0000313" key="3">
    <source>
        <dbReference type="Proteomes" id="UP001597417"/>
    </source>
</evidence>
<dbReference type="InterPro" id="IPR001387">
    <property type="entry name" value="Cro/C1-type_HTH"/>
</dbReference>
<proteinExistence type="predicted"/>
<comment type="caution">
    <text evidence="2">The sequence shown here is derived from an EMBL/GenBank/DDBJ whole genome shotgun (WGS) entry which is preliminary data.</text>
</comment>
<evidence type="ECO:0000313" key="2">
    <source>
        <dbReference type="EMBL" id="MFD2421603.1"/>
    </source>
</evidence>
<dbReference type="CDD" id="cd00093">
    <property type="entry name" value="HTH_XRE"/>
    <property type="match status" value="1"/>
</dbReference>
<gene>
    <name evidence="2" type="ORF">ACFSXZ_35260</name>
</gene>
<organism evidence="2 3">
    <name type="scientific">Amycolatopsis pigmentata</name>
    <dbReference type="NCBI Taxonomy" id="450801"/>
    <lineage>
        <taxon>Bacteria</taxon>
        <taxon>Bacillati</taxon>
        <taxon>Actinomycetota</taxon>
        <taxon>Actinomycetes</taxon>
        <taxon>Pseudonocardiales</taxon>
        <taxon>Pseudonocardiaceae</taxon>
        <taxon>Amycolatopsis</taxon>
    </lineage>
</organism>
<protein>
    <submittedName>
        <fullName evidence="2">Helix-turn-helix domain-containing protein</fullName>
    </submittedName>
</protein>
<dbReference type="RefSeq" id="WP_378270283.1">
    <property type="nucleotide sequence ID" value="NZ_JBHUKR010000022.1"/>
</dbReference>
<dbReference type="Pfam" id="PF01381">
    <property type="entry name" value="HTH_3"/>
    <property type="match status" value="1"/>
</dbReference>
<dbReference type="InterPro" id="IPR010982">
    <property type="entry name" value="Lambda_DNA-bd_dom_sf"/>
</dbReference>
<reference evidence="3" key="1">
    <citation type="journal article" date="2019" name="Int. J. Syst. Evol. Microbiol.">
        <title>The Global Catalogue of Microorganisms (GCM) 10K type strain sequencing project: providing services to taxonomists for standard genome sequencing and annotation.</title>
        <authorList>
            <consortium name="The Broad Institute Genomics Platform"/>
            <consortium name="The Broad Institute Genome Sequencing Center for Infectious Disease"/>
            <person name="Wu L."/>
            <person name="Ma J."/>
        </authorList>
    </citation>
    <scope>NUCLEOTIDE SEQUENCE [LARGE SCALE GENOMIC DNA]</scope>
    <source>
        <strain evidence="3">CGMCC 4.7645</strain>
    </source>
</reference>
<dbReference type="SMART" id="SM00530">
    <property type="entry name" value="HTH_XRE"/>
    <property type="match status" value="1"/>
</dbReference>
<dbReference type="PROSITE" id="PS50943">
    <property type="entry name" value="HTH_CROC1"/>
    <property type="match status" value="1"/>
</dbReference>
<name>A0ABW5G3M8_9PSEU</name>
<dbReference type="Proteomes" id="UP001597417">
    <property type="component" value="Unassembled WGS sequence"/>
</dbReference>
<evidence type="ECO:0000259" key="1">
    <source>
        <dbReference type="PROSITE" id="PS50943"/>
    </source>
</evidence>
<sequence length="79" mass="8597">MAHGRPSYRVDSKSLRALRESAGLSLKAFSEECKEAGHGIAPSQVSRYENGKHQPRPAALKAMAKVLRVPVTRLLKDAA</sequence>
<dbReference type="Gene3D" id="1.10.260.40">
    <property type="entry name" value="lambda repressor-like DNA-binding domains"/>
    <property type="match status" value="1"/>
</dbReference>
<dbReference type="SUPFAM" id="SSF47413">
    <property type="entry name" value="lambda repressor-like DNA-binding domains"/>
    <property type="match status" value="1"/>
</dbReference>
<accession>A0ABW5G3M8</accession>